<organism evidence="1 2">
    <name type="scientific">Eleutherodactylus coqui</name>
    <name type="common">Puerto Rican coqui</name>
    <dbReference type="NCBI Taxonomy" id="57060"/>
    <lineage>
        <taxon>Eukaryota</taxon>
        <taxon>Metazoa</taxon>
        <taxon>Chordata</taxon>
        <taxon>Craniata</taxon>
        <taxon>Vertebrata</taxon>
        <taxon>Euteleostomi</taxon>
        <taxon>Amphibia</taxon>
        <taxon>Batrachia</taxon>
        <taxon>Anura</taxon>
        <taxon>Neobatrachia</taxon>
        <taxon>Hyloidea</taxon>
        <taxon>Eleutherodactylidae</taxon>
        <taxon>Eleutherodactylinae</taxon>
        <taxon>Eleutherodactylus</taxon>
        <taxon>Eleutherodactylus</taxon>
    </lineage>
</organism>
<dbReference type="AlphaFoldDB" id="A0A8J6FKX2"/>
<keyword evidence="2" id="KW-1185">Reference proteome</keyword>
<protein>
    <submittedName>
        <fullName evidence="1">Uncharacterized protein</fullName>
    </submittedName>
</protein>
<evidence type="ECO:0000313" key="2">
    <source>
        <dbReference type="Proteomes" id="UP000770717"/>
    </source>
</evidence>
<sequence>MAMSLSCYFCVFDIIDFYSSFQCFTAFLFQSTKSIKTSNPLTIVFNHIHEEYDYLIKHVRITEKSIIEANTSCNKRFRLR</sequence>
<accession>A0A8J6FKX2</accession>
<dbReference type="EMBL" id="WNTK01000002">
    <property type="protein sequence ID" value="KAG9489852.1"/>
    <property type="molecule type" value="Genomic_DNA"/>
</dbReference>
<name>A0A8J6FKX2_ELECQ</name>
<proteinExistence type="predicted"/>
<reference evidence="1" key="1">
    <citation type="thesis" date="2020" institute="ProQuest LLC" country="789 East Eisenhower Parkway, Ann Arbor, MI, USA">
        <title>Comparative Genomics and Chromosome Evolution.</title>
        <authorList>
            <person name="Mudd A.B."/>
        </authorList>
    </citation>
    <scope>NUCLEOTIDE SEQUENCE</scope>
    <source>
        <strain evidence="1">HN-11 Male</strain>
        <tissue evidence="1">Kidney and liver</tissue>
    </source>
</reference>
<dbReference type="Proteomes" id="UP000770717">
    <property type="component" value="Unassembled WGS sequence"/>
</dbReference>
<comment type="caution">
    <text evidence="1">The sequence shown here is derived from an EMBL/GenBank/DDBJ whole genome shotgun (WGS) entry which is preliminary data.</text>
</comment>
<gene>
    <name evidence="1" type="ORF">GDO78_005661</name>
</gene>
<evidence type="ECO:0000313" key="1">
    <source>
        <dbReference type="EMBL" id="KAG9489852.1"/>
    </source>
</evidence>